<evidence type="ECO:0000259" key="2">
    <source>
        <dbReference type="Pfam" id="PF10881"/>
    </source>
</evidence>
<accession>A0A5B1CE20</accession>
<feature type="domain" description="DNA topoisomerase type IA zn finger" evidence="1">
    <location>
        <begin position="182"/>
        <end position="216"/>
    </location>
</feature>
<dbReference type="Pfam" id="PF10881">
    <property type="entry name" value="DUF2726"/>
    <property type="match status" value="1"/>
</dbReference>
<comment type="caution">
    <text evidence="3">The sequence shown here is derived from an EMBL/GenBank/DDBJ whole genome shotgun (WGS) entry which is preliminary data.</text>
</comment>
<dbReference type="InterPro" id="IPR014538">
    <property type="entry name" value="UCP028063_topo_Znf"/>
</dbReference>
<evidence type="ECO:0000259" key="1">
    <source>
        <dbReference type="Pfam" id="PF01396"/>
    </source>
</evidence>
<dbReference type="AlphaFoldDB" id="A0A5B1CE20"/>
<proteinExistence type="predicted"/>
<sequence length="221" mass="24304">MVNKPERTGCLGFFLKLLGIGPGAGSGKGRNDLPYRQRDNFLSAAELAFYRVLEQAVGETYSINNKVRLWDVLYVPRRDDSRTYENKISSKHIDFLLCEPSTMQPVLAIELDDASHNRKDRQERDAFLDQALTAAGLAILHIKAARTYSIAEVGQQIASVLPGTASNMSVAPPLPTNSNVPSCPKCHTAMVGRKAAKGAHAGKRFWACTNYPKCREIIGID</sequence>
<protein>
    <submittedName>
        <fullName evidence="3">Topoisomerase DNA binding C4 zinc finger</fullName>
    </submittedName>
</protein>
<gene>
    <name evidence="3" type="ORF">LF1_05100</name>
</gene>
<dbReference type="InterPro" id="IPR024402">
    <property type="entry name" value="DUF2726"/>
</dbReference>
<dbReference type="SUPFAM" id="SSF57783">
    <property type="entry name" value="Zinc beta-ribbon"/>
    <property type="match status" value="1"/>
</dbReference>
<dbReference type="Proteomes" id="UP000322699">
    <property type="component" value="Unassembled WGS sequence"/>
</dbReference>
<dbReference type="PIRSF" id="PIRSF028063">
    <property type="entry name" value="UCP028063"/>
    <property type="match status" value="1"/>
</dbReference>
<keyword evidence="3" id="KW-0413">Isomerase</keyword>
<keyword evidence="4" id="KW-1185">Reference proteome</keyword>
<dbReference type="GO" id="GO:0003677">
    <property type="term" value="F:DNA binding"/>
    <property type="evidence" value="ECO:0007669"/>
    <property type="project" value="InterPro"/>
</dbReference>
<evidence type="ECO:0000313" key="4">
    <source>
        <dbReference type="Proteomes" id="UP000322699"/>
    </source>
</evidence>
<dbReference type="GO" id="GO:0006265">
    <property type="term" value="P:DNA topological change"/>
    <property type="evidence" value="ECO:0007669"/>
    <property type="project" value="InterPro"/>
</dbReference>
<dbReference type="RefSeq" id="WP_068264224.1">
    <property type="nucleotide sequence ID" value="NZ_LWSK01000057.1"/>
</dbReference>
<dbReference type="GO" id="GO:0005694">
    <property type="term" value="C:chromosome"/>
    <property type="evidence" value="ECO:0007669"/>
    <property type="project" value="InterPro"/>
</dbReference>
<evidence type="ECO:0000313" key="3">
    <source>
        <dbReference type="EMBL" id="KAA1258019.1"/>
    </source>
</evidence>
<name>A0A5B1CE20_9BACT</name>
<dbReference type="GO" id="GO:0003916">
    <property type="term" value="F:DNA topoisomerase activity"/>
    <property type="evidence" value="ECO:0007669"/>
    <property type="project" value="InterPro"/>
</dbReference>
<reference evidence="3 4" key="1">
    <citation type="submission" date="2019-08" db="EMBL/GenBank/DDBJ databases">
        <title>Deep-cultivation of Planctomycetes and their phenomic and genomic characterization uncovers novel biology.</title>
        <authorList>
            <person name="Wiegand S."/>
            <person name="Jogler M."/>
            <person name="Boedeker C."/>
            <person name="Pinto D."/>
            <person name="Vollmers J."/>
            <person name="Rivas-Marin E."/>
            <person name="Kohn T."/>
            <person name="Peeters S.H."/>
            <person name="Heuer A."/>
            <person name="Rast P."/>
            <person name="Oberbeckmann S."/>
            <person name="Bunk B."/>
            <person name="Jeske O."/>
            <person name="Meyerdierks A."/>
            <person name="Storesund J.E."/>
            <person name="Kallscheuer N."/>
            <person name="Luecker S."/>
            <person name="Lage O.M."/>
            <person name="Pohl T."/>
            <person name="Merkel B.J."/>
            <person name="Hornburger P."/>
            <person name="Mueller R.-W."/>
            <person name="Bruemmer F."/>
            <person name="Labrenz M."/>
            <person name="Spormann A.M."/>
            <person name="Op Den Camp H."/>
            <person name="Overmann J."/>
            <person name="Amann R."/>
            <person name="Jetten M.S.M."/>
            <person name="Mascher T."/>
            <person name="Medema M.H."/>
            <person name="Devos D.P."/>
            <person name="Kaster A.-K."/>
            <person name="Ovreas L."/>
            <person name="Rohde M."/>
            <person name="Galperin M.Y."/>
            <person name="Jogler C."/>
        </authorList>
    </citation>
    <scope>NUCLEOTIDE SEQUENCE [LARGE SCALE GENOMIC DNA]</scope>
    <source>
        <strain evidence="3 4">LF1</strain>
    </source>
</reference>
<dbReference type="InterPro" id="IPR013498">
    <property type="entry name" value="Topo_IA_Znf"/>
</dbReference>
<dbReference type="Pfam" id="PF01396">
    <property type="entry name" value="Zn_ribbon_Top1"/>
    <property type="match status" value="1"/>
</dbReference>
<dbReference type="EMBL" id="VRLW01000001">
    <property type="protein sequence ID" value="KAA1258019.1"/>
    <property type="molecule type" value="Genomic_DNA"/>
</dbReference>
<feature type="domain" description="DUF2726" evidence="2">
    <location>
        <begin position="40"/>
        <end position="158"/>
    </location>
</feature>
<organism evidence="3 4">
    <name type="scientific">Rubripirellula obstinata</name>
    <dbReference type="NCBI Taxonomy" id="406547"/>
    <lineage>
        <taxon>Bacteria</taxon>
        <taxon>Pseudomonadati</taxon>
        <taxon>Planctomycetota</taxon>
        <taxon>Planctomycetia</taxon>
        <taxon>Pirellulales</taxon>
        <taxon>Pirellulaceae</taxon>
        <taxon>Rubripirellula</taxon>
    </lineage>
</organism>
<dbReference type="Gene3D" id="3.30.65.10">
    <property type="entry name" value="Bacterial Topoisomerase I, domain 1"/>
    <property type="match status" value="1"/>
</dbReference>